<evidence type="ECO:0000313" key="1">
    <source>
        <dbReference type="EMBL" id="PKU72780.1"/>
    </source>
</evidence>
<keyword evidence="2" id="KW-1185">Reference proteome</keyword>
<reference evidence="1 2" key="1">
    <citation type="journal article" date="2016" name="Sci. Rep.">
        <title>The Dendrobium catenatum Lindl. genome sequence provides insights into polysaccharide synthase, floral development and adaptive evolution.</title>
        <authorList>
            <person name="Zhang G.Q."/>
            <person name="Xu Q."/>
            <person name="Bian C."/>
            <person name="Tsai W.C."/>
            <person name="Yeh C.M."/>
            <person name="Liu K.W."/>
            <person name="Yoshida K."/>
            <person name="Zhang L.S."/>
            <person name="Chang S.B."/>
            <person name="Chen F."/>
            <person name="Shi Y."/>
            <person name="Su Y.Y."/>
            <person name="Zhang Y.Q."/>
            <person name="Chen L.J."/>
            <person name="Yin Y."/>
            <person name="Lin M."/>
            <person name="Huang H."/>
            <person name="Deng H."/>
            <person name="Wang Z.W."/>
            <person name="Zhu S.L."/>
            <person name="Zhao X."/>
            <person name="Deng C."/>
            <person name="Niu S.C."/>
            <person name="Huang J."/>
            <person name="Wang M."/>
            <person name="Liu G.H."/>
            <person name="Yang H.J."/>
            <person name="Xiao X.J."/>
            <person name="Hsiao Y.Y."/>
            <person name="Wu W.L."/>
            <person name="Chen Y.Y."/>
            <person name="Mitsuda N."/>
            <person name="Ohme-Takagi M."/>
            <person name="Luo Y.B."/>
            <person name="Van de Peer Y."/>
            <person name="Liu Z.J."/>
        </authorList>
    </citation>
    <scope>NUCLEOTIDE SEQUENCE [LARGE SCALE GENOMIC DNA]</scope>
    <source>
        <tissue evidence="1">The whole plant</tissue>
    </source>
</reference>
<name>A0A2I0WAV1_9ASPA</name>
<reference evidence="1 2" key="2">
    <citation type="journal article" date="2017" name="Nature">
        <title>The Apostasia genome and the evolution of orchids.</title>
        <authorList>
            <person name="Zhang G.Q."/>
            <person name="Liu K.W."/>
            <person name="Li Z."/>
            <person name="Lohaus R."/>
            <person name="Hsiao Y.Y."/>
            <person name="Niu S.C."/>
            <person name="Wang J.Y."/>
            <person name="Lin Y.C."/>
            <person name="Xu Q."/>
            <person name="Chen L.J."/>
            <person name="Yoshida K."/>
            <person name="Fujiwara S."/>
            <person name="Wang Z.W."/>
            <person name="Zhang Y.Q."/>
            <person name="Mitsuda N."/>
            <person name="Wang M."/>
            <person name="Liu G.H."/>
            <person name="Pecoraro L."/>
            <person name="Huang H.X."/>
            <person name="Xiao X.J."/>
            <person name="Lin M."/>
            <person name="Wu X.Y."/>
            <person name="Wu W.L."/>
            <person name="Chen Y.Y."/>
            <person name="Chang S.B."/>
            <person name="Sakamoto S."/>
            <person name="Ohme-Takagi M."/>
            <person name="Yagi M."/>
            <person name="Zeng S.J."/>
            <person name="Shen C.Y."/>
            <person name="Yeh C.M."/>
            <person name="Luo Y.B."/>
            <person name="Tsai W.C."/>
            <person name="Van de Peer Y."/>
            <person name="Liu Z.J."/>
        </authorList>
    </citation>
    <scope>NUCLEOTIDE SEQUENCE [LARGE SCALE GENOMIC DNA]</scope>
    <source>
        <tissue evidence="1">The whole plant</tissue>
    </source>
</reference>
<proteinExistence type="predicted"/>
<dbReference type="EMBL" id="KZ502806">
    <property type="protein sequence ID" value="PKU72780.1"/>
    <property type="molecule type" value="Genomic_DNA"/>
</dbReference>
<evidence type="ECO:0000313" key="2">
    <source>
        <dbReference type="Proteomes" id="UP000233837"/>
    </source>
</evidence>
<dbReference type="AlphaFoldDB" id="A0A2I0WAV1"/>
<dbReference type="Proteomes" id="UP000233837">
    <property type="component" value="Unassembled WGS sequence"/>
</dbReference>
<protein>
    <submittedName>
        <fullName evidence="1">Uncharacterized protein</fullName>
    </submittedName>
</protein>
<gene>
    <name evidence="1" type="ORF">MA16_Dca026563</name>
</gene>
<accession>A0A2I0WAV1</accession>
<organism evidence="1 2">
    <name type="scientific">Dendrobium catenatum</name>
    <dbReference type="NCBI Taxonomy" id="906689"/>
    <lineage>
        <taxon>Eukaryota</taxon>
        <taxon>Viridiplantae</taxon>
        <taxon>Streptophyta</taxon>
        <taxon>Embryophyta</taxon>
        <taxon>Tracheophyta</taxon>
        <taxon>Spermatophyta</taxon>
        <taxon>Magnoliopsida</taxon>
        <taxon>Liliopsida</taxon>
        <taxon>Asparagales</taxon>
        <taxon>Orchidaceae</taxon>
        <taxon>Epidendroideae</taxon>
        <taxon>Malaxideae</taxon>
        <taxon>Dendrobiinae</taxon>
        <taxon>Dendrobium</taxon>
    </lineage>
</organism>
<sequence length="98" mass="10698">MVDREGNNMITSINIVPNYDSQLISPSSVEFMDHYGKLNIISGVGEGHHSYHVDATALLLDVLDVSSRVTVINLLISPIFDDVFIKLVGIATNDVPIC</sequence>